<feature type="active site" description="Acyl-ester intermediate" evidence="14">
    <location>
        <position position="326"/>
    </location>
</feature>
<evidence type="ECO:0000256" key="5">
    <source>
        <dbReference type="ARBA" id="ARBA00022645"/>
    </source>
</evidence>
<feature type="domain" description="Penicillin-binding protein transpeptidase" evidence="15">
    <location>
        <begin position="267"/>
        <end position="604"/>
    </location>
</feature>
<feature type="binding site" evidence="14">
    <location>
        <position position="375"/>
    </location>
    <ligand>
        <name>Zn(2+)</name>
        <dbReference type="ChEBI" id="CHEBI:29105"/>
    </ligand>
</feature>
<evidence type="ECO:0000259" key="16">
    <source>
        <dbReference type="Pfam" id="PF03717"/>
    </source>
</evidence>
<dbReference type="GO" id="GO:0009002">
    <property type="term" value="F:serine-type D-Ala-D-Ala carboxypeptidase activity"/>
    <property type="evidence" value="ECO:0007669"/>
    <property type="project" value="UniProtKB-UniRule"/>
</dbReference>
<feature type="binding site" evidence="14">
    <location>
        <position position="365"/>
    </location>
    <ligand>
        <name>Zn(2+)</name>
        <dbReference type="ChEBI" id="CHEBI:29105"/>
    </ligand>
</feature>
<dbReference type="Gene3D" id="3.40.710.10">
    <property type="entry name" value="DD-peptidase/beta-lactamase superfamily"/>
    <property type="match status" value="1"/>
</dbReference>
<feature type="transmembrane region" description="Helical" evidence="14">
    <location>
        <begin position="21"/>
        <end position="40"/>
    </location>
</feature>
<evidence type="ECO:0000259" key="15">
    <source>
        <dbReference type="Pfam" id="PF00905"/>
    </source>
</evidence>
<dbReference type="Gene3D" id="3.90.1310.10">
    <property type="entry name" value="Penicillin-binding protein 2a (Domain 2)"/>
    <property type="match status" value="1"/>
</dbReference>
<dbReference type="EMBL" id="VTUX01000010">
    <property type="protein sequence ID" value="KAA1188527.1"/>
    <property type="molecule type" value="Genomic_DNA"/>
</dbReference>
<keyword evidence="12 14" id="KW-0472">Membrane</keyword>
<reference evidence="17 18" key="1">
    <citation type="submission" date="2019-09" db="EMBL/GenBank/DDBJ databases">
        <authorList>
            <person name="Chen X.-Y."/>
        </authorList>
    </citation>
    <scope>NUCLEOTIDE SEQUENCE [LARGE SCALE GENOMIC DNA]</scope>
    <source>
        <strain evidence="17 18">NY5</strain>
    </source>
</reference>
<keyword evidence="10 14" id="KW-0573">Peptidoglycan synthesis</keyword>
<dbReference type="InterPro" id="IPR001460">
    <property type="entry name" value="PCN-bd_Tpept"/>
</dbReference>
<dbReference type="GO" id="GO:0008658">
    <property type="term" value="F:penicillin binding"/>
    <property type="evidence" value="ECO:0007669"/>
    <property type="project" value="UniProtKB-UniRule"/>
</dbReference>
<feature type="binding site" evidence="14">
    <location>
        <position position="389"/>
    </location>
    <ligand>
        <name>Zn(2+)</name>
        <dbReference type="ChEBI" id="CHEBI:29105"/>
    </ligand>
</feature>
<dbReference type="GO" id="GO:0005886">
    <property type="term" value="C:plasma membrane"/>
    <property type="evidence" value="ECO:0007669"/>
    <property type="project" value="UniProtKB-SubCell"/>
</dbReference>
<comment type="function">
    <text evidence="14">Catalyzes cross-linking of the peptidoglycan cell wall.</text>
</comment>
<dbReference type="InterPro" id="IPR012338">
    <property type="entry name" value="Beta-lactam/transpept-like"/>
</dbReference>
<dbReference type="GO" id="GO:0009252">
    <property type="term" value="P:peptidoglycan biosynthetic process"/>
    <property type="evidence" value="ECO:0007669"/>
    <property type="project" value="UniProtKB-UniRule"/>
</dbReference>
<dbReference type="InterPro" id="IPR017790">
    <property type="entry name" value="Penicillin-binding_protein_2"/>
</dbReference>
<comment type="similarity">
    <text evidence="14">Belongs to the transpeptidase family. MrdA subfamily.</text>
</comment>
<evidence type="ECO:0000256" key="6">
    <source>
        <dbReference type="ARBA" id="ARBA00022670"/>
    </source>
</evidence>
<dbReference type="GO" id="GO:0006508">
    <property type="term" value="P:proteolysis"/>
    <property type="evidence" value="ECO:0007669"/>
    <property type="project" value="UniProtKB-KW"/>
</dbReference>
<comment type="catalytic activity">
    <reaction evidence="14">
        <text>Preferential cleavage: (Ac)2-L-Lys-D-Ala-|-D-Ala. Also transpeptidation of peptidyl-alanyl moieties that are N-acyl substituents of D-alanine.</text>
        <dbReference type="EC" id="3.4.16.4"/>
    </reaction>
</comment>
<dbReference type="PANTHER" id="PTHR30627">
    <property type="entry name" value="PEPTIDOGLYCAN D,D-TRANSPEPTIDASE"/>
    <property type="match status" value="1"/>
</dbReference>
<dbReference type="GO" id="GO:0071972">
    <property type="term" value="F:peptidoglycan L,D-transpeptidase activity"/>
    <property type="evidence" value="ECO:0007669"/>
    <property type="project" value="TreeGrafter"/>
</dbReference>
<keyword evidence="9 14" id="KW-0133">Cell shape</keyword>
<comment type="cofactor">
    <cofactor evidence="14">
        <name>Zn(2+)</name>
        <dbReference type="ChEBI" id="CHEBI:29105"/>
    </cofactor>
    <text evidence="14">Binds one Zn(2+) ion per subunit.</text>
</comment>
<keyword evidence="14" id="KW-0862">Zinc</keyword>
<dbReference type="GO" id="GO:0008360">
    <property type="term" value="P:regulation of cell shape"/>
    <property type="evidence" value="ECO:0007669"/>
    <property type="project" value="UniProtKB-KW"/>
</dbReference>
<dbReference type="GO" id="GO:0071555">
    <property type="term" value="P:cell wall organization"/>
    <property type="evidence" value="ECO:0007669"/>
    <property type="project" value="UniProtKB-KW"/>
</dbReference>
<name>A0A5B0WPQ4_9GAMM</name>
<dbReference type="GO" id="GO:0008270">
    <property type="term" value="F:zinc ion binding"/>
    <property type="evidence" value="ECO:0007669"/>
    <property type="project" value="UniProtKB-UniRule"/>
</dbReference>
<dbReference type="NCBIfam" id="TIGR03423">
    <property type="entry name" value="pbp2_mrdA"/>
    <property type="match status" value="1"/>
</dbReference>
<evidence type="ECO:0000256" key="14">
    <source>
        <dbReference type="HAMAP-Rule" id="MF_02081"/>
    </source>
</evidence>
<evidence type="ECO:0000256" key="13">
    <source>
        <dbReference type="ARBA" id="ARBA00023316"/>
    </source>
</evidence>
<dbReference type="EC" id="3.4.16.4" evidence="14"/>
<dbReference type="SUPFAM" id="SSF56601">
    <property type="entry name" value="beta-lactamase/transpeptidase-like"/>
    <property type="match status" value="1"/>
</dbReference>
<keyword evidence="7 14" id="KW-0812">Transmembrane</keyword>
<keyword evidence="11 14" id="KW-1133">Transmembrane helix</keyword>
<keyword evidence="13 14" id="KW-0961">Cell wall biogenesis/degradation</keyword>
<accession>A0A5B0WPQ4</accession>
<keyword evidence="8 14" id="KW-0378">Hydrolase</keyword>
<comment type="caution">
    <text evidence="17">The sequence shown here is derived from an EMBL/GenBank/DDBJ whole genome shotgun (WGS) entry which is preliminary data.</text>
</comment>
<dbReference type="InterPro" id="IPR036138">
    <property type="entry name" value="PBP_dimer_sf"/>
</dbReference>
<dbReference type="Proteomes" id="UP000323708">
    <property type="component" value="Unassembled WGS sequence"/>
</dbReference>
<keyword evidence="6 14" id="KW-0645">Protease</keyword>
<dbReference type="InterPro" id="IPR050515">
    <property type="entry name" value="Beta-lactam/transpept"/>
</dbReference>
<keyword evidence="18" id="KW-1185">Reference proteome</keyword>
<evidence type="ECO:0000256" key="4">
    <source>
        <dbReference type="ARBA" id="ARBA00022519"/>
    </source>
</evidence>
<dbReference type="SUPFAM" id="SSF56519">
    <property type="entry name" value="Penicillin binding protein dimerisation domain"/>
    <property type="match status" value="1"/>
</dbReference>
<protein>
    <recommendedName>
        <fullName evidence="14">Peptidoglycan D,D-transpeptidase MrdA</fullName>
        <ecNumber evidence="14">3.4.16.4</ecNumber>
    </recommendedName>
    <alternativeName>
        <fullName evidence="14">Penicillin-binding protein 2</fullName>
        <shortName evidence="14">PBP-2</shortName>
    </alternativeName>
</protein>
<dbReference type="Pfam" id="PF00905">
    <property type="entry name" value="Transpeptidase"/>
    <property type="match status" value="1"/>
</dbReference>
<evidence type="ECO:0000256" key="11">
    <source>
        <dbReference type="ARBA" id="ARBA00022989"/>
    </source>
</evidence>
<evidence type="ECO:0000256" key="3">
    <source>
        <dbReference type="ARBA" id="ARBA00022475"/>
    </source>
</evidence>
<dbReference type="Gene3D" id="3.30.1390.30">
    <property type="entry name" value="Penicillin-binding protein 2a, domain 3"/>
    <property type="match status" value="1"/>
</dbReference>
<keyword evidence="5 14" id="KW-0121">Carboxypeptidase</keyword>
<dbReference type="RefSeq" id="WP_149612988.1">
    <property type="nucleotide sequence ID" value="NZ_VTUX01000010.1"/>
</dbReference>
<feature type="domain" description="Penicillin-binding protein dimerisation" evidence="16">
    <location>
        <begin position="64"/>
        <end position="235"/>
    </location>
</feature>
<evidence type="ECO:0000256" key="2">
    <source>
        <dbReference type="ARBA" id="ARBA00004236"/>
    </source>
</evidence>
<gene>
    <name evidence="14 17" type="primary">mrdA</name>
    <name evidence="17" type="ORF">F0M18_18745</name>
</gene>
<sequence length="618" mass="68647">MPKYIALKDPHREARIYSARTVTAILLVLALLGVILGRYYSLQITEYEIYRTQSESNRVKLQPLPPKRGLIFDRNGVLLADNRPSFTLSVIKERVPDLEATLEELRRLVPITDSDVEKFHERLPRRRPYEPVPLHFRLNEEERALLAVNRYRLPGVVVEAQLLRHYPHGELFSHALGYVGRINEREAFELDETDYRGTFHVGKVGVEKYYEDVLHGDVGYQNVETNAHGRVLRVLEKYAPRPGSDLTLHLDINIQRAAYEALGDRRGAVVAIDPATGGVLALVSTPGFDTNLFVNGISTADYSALRDSPDVPLFNRAIQGQYPPGSTIKPFMGMAGLESGLVTPESTVPDPGYYRLPGDSHRYRDWILRIRGTGHAPEVDLNMAIAESCDTYFYDLGRRLTIDRMHDYLSPYGLGARTGVDTTNERRGVLPSTQWKRDALGQTWYPGETISASIGQGYMLTTPMQLAMATSVMASKGLRRVPRLLMAMDGEPVSAPELEPIAASAANWQAVYDGMLEVVHGKRGTAKYLAKGIRYQMAGKTGTAQVIGIAQNAVYKEDEVDERHRHHGLFIAFAPADAPTIAVAIIVENGGGSSAASPIARHVIDTWIFGSSEFEDPA</sequence>
<dbReference type="AlphaFoldDB" id="A0A5B0WPQ4"/>
<feature type="binding site" evidence="14">
    <location>
        <position position="350"/>
    </location>
    <ligand>
        <name>Zn(2+)</name>
        <dbReference type="ChEBI" id="CHEBI:29105"/>
    </ligand>
</feature>
<dbReference type="PANTHER" id="PTHR30627:SF2">
    <property type="entry name" value="PEPTIDOGLYCAN D,D-TRANSPEPTIDASE MRDA"/>
    <property type="match status" value="1"/>
</dbReference>
<dbReference type="UniPathway" id="UPA00219"/>
<keyword evidence="4 14" id="KW-0997">Cell inner membrane</keyword>
<dbReference type="Pfam" id="PF03717">
    <property type="entry name" value="PBP_dimer"/>
    <property type="match status" value="1"/>
</dbReference>
<evidence type="ECO:0000256" key="8">
    <source>
        <dbReference type="ARBA" id="ARBA00022801"/>
    </source>
</evidence>
<evidence type="ECO:0000256" key="10">
    <source>
        <dbReference type="ARBA" id="ARBA00022984"/>
    </source>
</evidence>
<evidence type="ECO:0000256" key="7">
    <source>
        <dbReference type="ARBA" id="ARBA00022692"/>
    </source>
</evidence>
<keyword evidence="14" id="KW-0479">Metal-binding</keyword>
<keyword evidence="3 14" id="KW-1003">Cell membrane</keyword>
<proteinExistence type="inferred from homology"/>
<dbReference type="HAMAP" id="MF_02081">
    <property type="entry name" value="MrdA_transpept"/>
    <property type="match status" value="1"/>
</dbReference>
<evidence type="ECO:0000256" key="1">
    <source>
        <dbReference type="ARBA" id="ARBA00004167"/>
    </source>
</evidence>
<comment type="subcellular location">
    <subcellularLocation>
        <location evidence="14">Cell inner membrane</location>
        <topology evidence="14">Single-pass membrane protein</topology>
    </subcellularLocation>
    <subcellularLocation>
        <location evidence="2">Cell membrane</location>
    </subcellularLocation>
    <subcellularLocation>
        <location evidence="1">Membrane</location>
        <topology evidence="1">Single-pass membrane protein</topology>
    </subcellularLocation>
</comment>
<organism evidence="17 18">
    <name type="scientific">Pseudohalioglobus sediminis</name>
    <dbReference type="NCBI Taxonomy" id="2606449"/>
    <lineage>
        <taxon>Bacteria</taxon>
        <taxon>Pseudomonadati</taxon>
        <taxon>Pseudomonadota</taxon>
        <taxon>Gammaproteobacteria</taxon>
        <taxon>Cellvibrionales</taxon>
        <taxon>Halieaceae</taxon>
        <taxon>Pseudohalioglobus</taxon>
    </lineage>
</organism>
<evidence type="ECO:0000256" key="9">
    <source>
        <dbReference type="ARBA" id="ARBA00022960"/>
    </source>
</evidence>
<evidence type="ECO:0000313" key="17">
    <source>
        <dbReference type="EMBL" id="KAA1188527.1"/>
    </source>
</evidence>
<comment type="pathway">
    <text evidence="14">Cell wall biogenesis; peptidoglycan biosynthesis.</text>
</comment>
<evidence type="ECO:0000256" key="12">
    <source>
        <dbReference type="ARBA" id="ARBA00023136"/>
    </source>
</evidence>
<evidence type="ECO:0000313" key="18">
    <source>
        <dbReference type="Proteomes" id="UP000323708"/>
    </source>
</evidence>
<dbReference type="InterPro" id="IPR005311">
    <property type="entry name" value="PBP_dimer"/>
</dbReference>